<dbReference type="Gene3D" id="3.40.50.1000">
    <property type="entry name" value="HAD superfamily/HAD-like"/>
    <property type="match status" value="1"/>
</dbReference>
<keyword evidence="4" id="KW-0460">Magnesium</keyword>
<dbReference type="OrthoDB" id="9797743at2"/>
<comment type="cofactor">
    <cofactor evidence="1">
        <name>Mg(2+)</name>
        <dbReference type="ChEBI" id="CHEBI:18420"/>
    </cofactor>
</comment>
<evidence type="ECO:0000313" key="6">
    <source>
        <dbReference type="EMBL" id="AND79032.1"/>
    </source>
</evidence>
<dbReference type="InterPro" id="IPR023214">
    <property type="entry name" value="HAD_sf"/>
</dbReference>
<evidence type="ECO:0000256" key="5">
    <source>
        <dbReference type="ARBA" id="ARBA00023277"/>
    </source>
</evidence>
<evidence type="ECO:0000256" key="3">
    <source>
        <dbReference type="ARBA" id="ARBA00022723"/>
    </source>
</evidence>
<dbReference type="InterPro" id="IPR041492">
    <property type="entry name" value="HAD_2"/>
</dbReference>
<dbReference type="PRINTS" id="PR00413">
    <property type="entry name" value="HADHALOGNASE"/>
</dbReference>
<dbReference type="SFLD" id="SFLDS00003">
    <property type="entry name" value="Haloacid_Dehalogenase"/>
    <property type="match status" value="1"/>
</dbReference>
<dbReference type="SFLD" id="SFLDG01129">
    <property type="entry name" value="C1.5:_HAD__Beta-PGM__Phosphata"/>
    <property type="match status" value="1"/>
</dbReference>
<dbReference type="NCBIfam" id="TIGR01509">
    <property type="entry name" value="HAD-SF-IA-v3"/>
    <property type="match status" value="1"/>
</dbReference>
<gene>
    <name evidence="6" type="ORF">A0O21_02840</name>
</gene>
<keyword evidence="7" id="KW-1185">Reference proteome</keyword>
<organism evidence="6 7">
    <name type="scientific">Streptococcus pantholopis</name>
    <dbReference type="NCBI Taxonomy" id="1811193"/>
    <lineage>
        <taxon>Bacteria</taxon>
        <taxon>Bacillati</taxon>
        <taxon>Bacillota</taxon>
        <taxon>Bacilli</taxon>
        <taxon>Lactobacillales</taxon>
        <taxon>Streptococcaceae</taxon>
        <taxon>Streptococcus</taxon>
    </lineage>
</organism>
<keyword evidence="3" id="KW-0479">Metal-binding</keyword>
<reference evidence="6 7" key="1">
    <citation type="journal article" date="2016" name="Int. J. Syst. Evol. Microbiol.">
        <title>Streptococcuspantholopis sp. nov., isolated from faeces of the Tibetan antelope (Pantholops hodgsonii).</title>
        <authorList>
            <person name="Bai X."/>
            <person name="Xiong Y."/>
            <person name="Lu S."/>
            <person name="Jin D."/>
            <person name="Lai X."/>
            <person name="Yang J."/>
            <person name="Niu L."/>
            <person name="Hu S."/>
            <person name="Meng X."/>
            <person name="Pu J."/>
            <person name="Ye C."/>
            <person name="Xu J."/>
        </authorList>
    </citation>
    <scope>NUCLEOTIDE SEQUENCE [LARGE SCALE GENOMIC DNA]</scope>
    <source>
        <strain evidence="6 7">TA 26</strain>
    </source>
</reference>
<sequence length="218" mass="24595">MIRAVIFDMDGVLFDTESFYFKRRKKFLSEKGISIDHLEARDFVGGRLDQIWGRILGDLSSDYDTKDLERQYILYKEEHRAPYEQLIFPDTKQVIEKLKQSGIRLALASNSEYGDIFFALDSVGLKNSFDPVLSGSDFTESKPNPAIYNKACDLLGFDKKEIVVVEDSLKGIAAGKAAGLRVFAIRDHLFDLDQSQADFLVDGLSQVQKHIAEENEGG</sequence>
<dbReference type="Proteomes" id="UP000077317">
    <property type="component" value="Chromosome"/>
</dbReference>
<dbReference type="InterPro" id="IPR006439">
    <property type="entry name" value="HAD-SF_hydro_IA"/>
</dbReference>
<keyword evidence="6" id="KW-0378">Hydrolase</keyword>
<protein>
    <submittedName>
        <fullName evidence="6">HAD family hydrolase</fullName>
    </submittedName>
</protein>
<dbReference type="STRING" id="1811193.A0O21_02840"/>
<dbReference type="InterPro" id="IPR051600">
    <property type="entry name" value="Beta-PGM-like"/>
</dbReference>
<evidence type="ECO:0000256" key="1">
    <source>
        <dbReference type="ARBA" id="ARBA00001946"/>
    </source>
</evidence>
<dbReference type="PANTHER" id="PTHR46193">
    <property type="entry name" value="6-PHOSPHOGLUCONATE PHOSPHATASE"/>
    <property type="match status" value="1"/>
</dbReference>
<keyword evidence="5" id="KW-0119">Carbohydrate metabolism</keyword>
<evidence type="ECO:0000256" key="4">
    <source>
        <dbReference type="ARBA" id="ARBA00022842"/>
    </source>
</evidence>
<name>A0A172Q6J5_9STRE</name>
<dbReference type="SFLD" id="SFLDG01135">
    <property type="entry name" value="C1.5.6:_HAD__Beta-PGM__Phospha"/>
    <property type="match status" value="1"/>
</dbReference>
<dbReference type="NCBIfam" id="TIGR01549">
    <property type="entry name" value="HAD-SF-IA-v1"/>
    <property type="match status" value="1"/>
</dbReference>
<evidence type="ECO:0000313" key="7">
    <source>
        <dbReference type="Proteomes" id="UP000077317"/>
    </source>
</evidence>
<comment type="similarity">
    <text evidence="2">Belongs to the HAD-like hydrolase superfamily. CbbY/CbbZ/Gph/YieH family.</text>
</comment>
<evidence type="ECO:0000256" key="2">
    <source>
        <dbReference type="ARBA" id="ARBA00006171"/>
    </source>
</evidence>
<dbReference type="InterPro" id="IPR023198">
    <property type="entry name" value="PGP-like_dom2"/>
</dbReference>
<dbReference type="Pfam" id="PF13419">
    <property type="entry name" value="HAD_2"/>
    <property type="match status" value="1"/>
</dbReference>
<dbReference type="Gene3D" id="1.10.150.240">
    <property type="entry name" value="Putative phosphatase, domain 2"/>
    <property type="match status" value="1"/>
</dbReference>
<dbReference type="GO" id="GO:0016787">
    <property type="term" value="F:hydrolase activity"/>
    <property type="evidence" value="ECO:0007669"/>
    <property type="project" value="UniProtKB-KW"/>
</dbReference>
<reference evidence="7" key="2">
    <citation type="submission" date="2016-03" db="EMBL/GenBank/DDBJ databases">
        <title>Streptococcus antelopensis sp. nov., isolated from the feces of the Tibetan antelope (Pantholops hodgsonii) in Hoh Xil National Nature Reserve, Qinghai, China.</title>
        <authorList>
            <person name="Bai X."/>
        </authorList>
    </citation>
    <scope>NUCLEOTIDE SEQUENCE [LARGE SCALE GENOMIC DNA]</scope>
    <source>
        <strain evidence="7">TA 26</strain>
    </source>
</reference>
<dbReference type="CDD" id="cd07505">
    <property type="entry name" value="HAD_BPGM-like"/>
    <property type="match status" value="1"/>
</dbReference>
<dbReference type="SUPFAM" id="SSF56784">
    <property type="entry name" value="HAD-like"/>
    <property type="match status" value="1"/>
</dbReference>
<dbReference type="GO" id="GO:0046872">
    <property type="term" value="F:metal ion binding"/>
    <property type="evidence" value="ECO:0007669"/>
    <property type="project" value="UniProtKB-KW"/>
</dbReference>
<dbReference type="RefSeq" id="WP_067060925.1">
    <property type="nucleotide sequence ID" value="NZ_CP014699.1"/>
</dbReference>
<dbReference type="PANTHER" id="PTHR46193:SF18">
    <property type="entry name" value="HEXITOL PHOSPHATASE B"/>
    <property type="match status" value="1"/>
</dbReference>
<proteinExistence type="inferred from homology"/>
<dbReference type="EMBL" id="CP014699">
    <property type="protein sequence ID" value="AND79032.1"/>
    <property type="molecule type" value="Genomic_DNA"/>
</dbReference>
<accession>A0A172Q6J5</accession>
<dbReference type="KEGG" id="spat:A0O21_02840"/>
<dbReference type="AlphaFoldDB" id="A0A172Q6J5"/>
<dbReference type="InterPro" id="IPR036412">
    <property type="entry name" value="HAD-like_sf"/>
</dbReference>